<gene>
    <name evidence="2" type="ORF">GCM10009839_52310</name>
</gene>
<evidence type="ECO:0000313" key="2">
    <source>
        <dbReference type="EMBL" id="GAA2042887.1"/>
    </source>
</evidence>
<evidence type="ECO:0000313" key="3">
    <source>
        <dbReference type="Proteomes" id="UP001500751"/>
    </source>
</evidence>
<dbReference type="EMBL" id="BAAAQN010000034">
    <property type="protein sequence ID" value="GAA2042887.1"/>
    <property type="molecule type" value="Genomic_DNA"/>
</dbReference>
<sequence length="143" mass="15492">MRLAADLYDLPVIPAMEPEVRLHRDHGVDEEPNRRAPAERVEIGPAVVGRQRMALADHQAIHPVGRDGVIRNRFPETVSGIAINLSPFEHSATGTPGGVRVFVRVWCLGRQARGPRGQAYRTGAGGRPRTNRGLGVPIPVTGS</sequence>
<name>A0ABP5GBY1_9ACTN</name>
<evidence type="ECO:0000256" key="1">
    <source>
        <dbReference type="SAM" id="MobiDB-lite"/>
    </source>
</evidence>
<comment type="caution">
    <text evidence="2">The sequence shown here is derived from an EMBL/GenBank/DDBJ whole genome shotgun (WGS) entry which is preliminary data.</text>
</comment>
<organism evidence="2 3">
    <name type="scientific">Catenulispora yoronensis</name>
    <dbReference type="NCBI Taxonomy" id="450799"/>
    <lineage>
        <taxon>Bacteria</taxon>
        <taxon>Bacillati</taxon>
        <taxon>Actinomycetota</taxon>
        <taxon>Actinomycetes</taxon>
        <taxon>Catenulisporales</taxon>
        <taxon>Catenulisporaceae</taxon>
        <taxon>Catenulispora</taxon>
    </lineage>
</organism>
<keyword evidence="3" id="KW-1185">Reference proteome</keyword>
<accession>A0ABP5GBY1</accession>
<proteinExistence type="predicted"/>
<reference evidence="3" key="1">
    <citation type="journal article" date="2019" name="Int. J. Syst. Evol. Microbiol.">
        <title>The Global Catalogue of Microorganisms (GCM) 10K type strain sequencing project: providing services to taxonomists for standard genome sequencing and annotation.</title>
        <authorList>
            <consortium name="The Broad Institute Genomics Platform"/>
            <consortium name="The Broad Institute Genome Sequencing Center for Infectious Disease"/>
            <person name="Wu L."/>
            <person name="Ma J."/>
        </authorList>
    </citation>
    <scope>NUCLEOTIDE SEQUENCE [LARGE SCALE GENOMIC DNA]</scope>
    <source>
        <strain evidence="3">JCM 16014</strain>
    </source>
</reference>
<protein>
    <submittedName>
        <fullName evidence="2">Uncharacterized protein</fullName>
    </submittedName>
</protein>
<dbReference type="Proteomes" id="UP001500751">
    <property type="component" value="Unassembled WGS sequence"/>
</dbReference>
<feature type="region of interest" description="Disordered" evidence="1">
    <location>
        <begin position="116"/>
        <end position="143"/>
    </location>
</feature>